<dbReference type="Gene3D" id="1.10.10.10">
    <property type="entry name" value="Winged helix-like DNA-binding domain superfamily/Winged helix DNA-binding domain"/>
    <property type="match status" value="1"/>
</dbReference>
<reference evidence="3" key="1">
    <citation type="journal article" date="2014" name="Int. J. Syst. Evol. Microbiol.">
        <title>Complete genome of a new Firmicutes species belonging to the dominant human colonic microbiota ('Ruminococcus bicirculans') reveals two chromosomes and a selective capacity to utilize plant glucans.</title>
        <authorList>
            <consortium name="NISC Comparative Sequencing Program"/>
            <person name="Wegmann U."/>
            <person name="Louis P."/>
            <person name="Goesmann A."/>
            <person name="Henrissat B."/>
            <person name="Duncan S.H."/>
            <person name="Flint H.J."/>
        </authorList>
    </citation>
    <scope>NUCLEOTIDE SEQUENCE</scope>
    <source>
        <strain evidence="3">CGMCC 1.15931</strain>
    </source>
</reference>
<dbReference type="InterPro" id="IPR026881">
    <property type="entry name" value="WYL_dom"/>
</dbReference>
<evidence type="ECO:0000259" key="2">
    <source>
        <dbReference type="Pfam" id="PF13280"/>
    </source>
</evidence>
<dbReference type="EMBL" id="WNKZ01000030">
    <property type="protein sequence ID" value="MTV53534.1"/>
    <property type="molecule type" value="Genomic_DNA"/>
</dbReference>
<dbReference type="SUPFAM" id="SSF46785">
    <property type="entry name" value="Winged helix' DNA-binding domain"/>
    <property type="match status" value="1"/>
</dbReference>
<evidence type="ECO:0000313" key="3">
    <source>
        <dbReference type="EMBL" id="GGC14709.1"/>
    </source>
</evidence>
<gene>
    <name evidence="3" type="ORF">GCM10011572_40210</name>
    <name evidence="4" type="ORF">GM672_12430</name>
</gene>
<evidence type="ECO:0000313" key="5">
    <source>
        <dbReference type="Proteomes" id="UP000430634"/>
    </source>
</evidence>
<protein>
    <submittedName>
        <fullName evidence="4">HTH domain-containing protein</fullName>
    </submittedName>
    <submittedName>
        <fullName evidence="3">Transcriptional regulator</fullName>
    </submittedName>
</protein>
<proteinExistence type="predicted"/>
<dbReference type="Proteomes" id="UP000622638">
    <property type="component" value="Unassembled WGS sequence"/>
</dbReference>
<dbReference type="InterPro" id="IPR013196">
    <property type="entry name" value="HTH_11"/>
</dbReference>
<sequence length="230" mass="25540">MSRAGRLFQLMDALRANRRPVTAVALAAQLGVSERTIYRDIQTLAELGAPVEGSAGVGYLLKTGFFLPPLMFGADEVEALVLGARWVRGQGDPALARAATAALAKIATAAPQDLRDHMADTSLWVPINTPQPSFDEFVQPAREAIRNQHKLRISYSDEAGQATERTVWPFALAFFEGRRLLAAWCELRDAQRHFRIDRIRAAATIAERYPTPRHQLIKGWRAEHGIQEDS</sequence>
<dbReference type="Pfam" id="PF13280">
    <property type="entry name" value="WYL"/>
    <property type="match status" value="1"/>
</dbReference>
<keyword evidence="6" id="KW-1185">Reference proteome</keyword>
<dbReference type="InterPro" id="IPR036388">
    <property type="entry name" value="WH-like_DNA-bd_sf"/>
</dbReference>
<evidence type="ECO:0000313" key="4">
    <source>
        <dbReference type="EMBL" id="MTV53534.1"/>
    </source>
</evidence>
<feature type="domain" description="Helix-turn-helix type 11" evidence="1">
    <location>
        <begin position="6"/>
        <end position="59"/>
    </location>
</feature>
<dbReference type="Proteomes" id="UP000430634">
    <property type="component" value="Unassembled WGS sequence"/>
</dbReference>
<feature type="domain" description="WYL" evidence="2">
    <location>
        <begin position="138"/>
        <end position="202"/>
    </location>
</feature>
<dbReference type="AlphaFoldDB" id="A0A6I3SWX2"/>
<evidence type="ECO:0000313" key="6">
    <source>
        <dbReference type="Proteomes" id="UP000622638"/>
    </source>
</evidence>
<dbReference type="PANTHER" id="PTHR34580:SF3">
    <property type="entry name" value="PROTEIN PAFB"/>
    <property type="match status" value="1"/>
</dbReference>
<organism evidence="4 5">
    <name type="scientific">Pseudoduganella buxea</name>
    <dbReference type="NCBI Taxonomy" id="1949069"/>
    <lineage>
        <taxon>Bacteria</taxon>
        <taxon>Pseudomonadati</taxon>
        <taxon>Pseudomonadota</taxon>
        <taxon>Betaproteobacteria</taxon>
        <taxon>Burkholderiales</taxon>
        <taxon>Oxalobacteraceae</taxon>
        <taxon>Telluria group</taxon>
        <taxon>Pseudoduganella</taxon>
    </lineage>
</organism>
<name>A0A6I3SWX2_9BURK</name>
<evidence type="ECO:0000259" key="1">
    <source>
        <dbReference type="Pfam" id="PF08279"/>
    </source>
</evidence>
<dbReference type="PANTHER" id="PTHR34580">
    <property type="match status" value="1"/>
</dbReference>
<comment type="caution">
    <text evidence="4">The sequence shown here is derived from an EMBL/GenBank/DDBJ whole genome shotgun (WGS) entry which is preliminary data.</text>
</comment>
<dbReference type="PROSITE" id="PS52050">
    <property type="entry name" value="WYL"/>
    <property type="match status" value="1"/>
</dbReference>
<dbReference type="EMBL" id="BMKG01000019">
    <property type="protein sequence ID" value="GGC14709.1"/>
    <property type="molecule type" value="Genomic_DNA"/>
</dbReference>
<reference evidence="3" key="4">
    <citation type="submission" date="2024-05" db="EMBL/GenBank/DDBJ databases">
        <authorList>
            <person name="Sun Q."/>
            <person name="Zhou Y."/>
        </authorList>
    </citation>
    <scope>NUCLEOTIDE SEQUENCE</scope>
    <source>
        <strain evidence="3">CGMCC 1.15931</strain>
    </source>
</reference>
<dbReference type="InterPro" id="IPR036390">
    <property type="entry name" value="WH_DNA-bd_sf"/>
</dbReference>
<dbReference type="InterPro" id="IPR051534">
    <property type="entry name" value="CBASS_pafABC_assoc_protein"/>
</dbReference>
<dbReference type="OrthoDB" id="9807255at2"/>
<dbReference type="Pfam" id="PF08279">
    <property type="entry name" value="HTH_11"/>
    <property type="match status" value="1"/>
</dbReference>
<reference evidence="6" key="2">
    <citation type="journal article" date="2019" name="Int. J. Syst. Evol. Microbiol.">
        <title>The Global Catalogue of Microorganisms (GCM) 10K type strain sequencing project: providing services to taxonomists for standard genome sequencing and annotation.</title>
        <authorList>
            <consortium name="The Broad Institute Genomics Platform"/>
            <consortium name="The Broad Institute Genome Sequencing Center for Infectious Disease"/>
            <person name="Wu L."/>
            <person name="Ma J."/>
        </authorList>
    </citation>
    <scope>NUCLEOTIDE SEQUENCE [LARGE SCALE GENOMIC DNA]</scope>
    <source>
        <strain evidence="6">CGMCC 1.15931</strain>
    </source>
</reference>
<accession>A0A6I3SWX2</accession>
<reference evidence="4 5" key="3">
    <citation type="submission" date="2019-11" db="EMBL/GenBank/DDBJ databases">
        <title>Type strains purchased from KCTC, JCM and DSMZ.</title>
        <authorList>
            <person name="Lu H."/>
        </authorList>
    </citation>
    <scope>NUCLEOTIDE SEQUENCE [LARGE SCALE GENOMIC DNA]</scope>
    <source>
        <strain evidence="4 5">KCTC 52429</strain>
    </source>
</reference>